<organism evidence="6 7">
    <name type="scientific">Vairimorpha ceranae</name>
    <dbReference type="NCBI Taxonomy" id="40302"/>
    <lineage>
        <taxon>Eukaryota</taxon>
        <taxon>Fungi</taxon>
        <taxon>Fungi incertae sedis</taxon>
        <taxon>Microsporidia</taxon>
        <taxon>Nosematidae</taxon>
        <taxon>Vairimorpha</taxon>
    </lineage>
</organism>
<dbReference type="PANTHER" id="PTHR12606">
    <property type="entry name" value="SENTRIN/SUMO-SPECIFIC PROTEASE"/>
    <property type="match status" value="1"/>
</dbReference>
<dbReference type="EMBL" id="JPQZ01000012">
    <property type="protein sequence ID" value="KKO75767.1"/>
    <property type="molecule type" value="Genomic_DNA"/>
</dbReference>
<evidence type="ECO:0000259" key="5">
    <source>
        <dbReference type="PROSITE" id="PS50600"/>
    </source>
</evidence>
<dbReference type="GO" id="GO:0006508">
    <property type="term" value="P:proteolysis"/>
    <property type="evidence" value="ECO:0007669"/>
    <property type="project" value="UniProtKB-KW"/>
</dbReference>
<dbReference type="PANTHER" id="PTHR12606:SF1">
    <property type="entry name" value="UBIQUITIN-LIKE-SPECIFIC PROTEASE 1A"/>
    <property type="match status" value="1"/>
</dbReference>
<reference evidence="6 7" key="1">
    <citation type="journal article" date="2015" name="Environ. Microbiol.">
        <title>Genome analyses suggest the presence of polyploidy and recent human-driven expansions in eight global populations of the honeybee pathogen Nosema ceranae.</title>
        <authorList>
            <person name="Pelin A."/>
            <person name="Selman M."/>
            <person name="Aris-Brosou S."/>
            <person name="Farinelli L."/>
            <person name="Corradi N."/>
        </authorList>
    </citation>
    <scope>NUCLEOTIDE SEQUENCE [LARGE SCALE GENOMIC DNA]</scope>
    <source>
        <strain evidence="6 7">PA08 1199</strain>
    </source>
</reference>
<keyword evidence="4" id="KW-0788">Thiol protease</keyword>
<dbReference type="AlphaFoldDB" id="A0A0F9YT84"/>
<keyword evidence="3" id="KW-0378">Hydrolase</keyword>
<dbReference type="VEuPathDB" id="MicrosporidiaDB:AAJ76_120009814"/>
<dbReference type="Gene3D" id="3.40.395.10">
    <property type="entry name" value="Adenoviral Proteinase, Chain A"/>
    <property type="match status" value="1"/>
</dbReference>
<dbReference type="RefSeq" id="XP_024331509.1">
    <property type="nucleotide sequence ID" value="XM_024473888.1"/>
</dbReference>
<sequence length="421" mass="49708">MNETSEEKNDKIKSTKKYNVYIVKNSIKHEEDGYSAIQTAKSQFFDLDSSSIFTPSNDFKSVLNPKEFVDLSGSSEFVKTFVNKNFSFSENVNDTILEHKMPCEDENNVLSDNDTNTTLEYLSNDQSTILNAVTCSLEDFSNVCSSENDKFTNVVQDESTNFIEKFADSVSRKFKIKLNRVQTNKESTHNENPTQDDSFKIKERRYLFYKSIVRRLKDQLPQIDFPIELKGYEFEKEDISILTGPYWLNDKVVNCYMEYLNDYDKKLYVFSSYFYTSLRRGGIEKVKKYTSNINIFTHNLIYFPVHLHNHWIFVCYDVLKKQLEYRDSLLGYCQSVMDNISDFLIFEYKRLFNKDLIVNKKFIEDIRTQSNGSDCGVFVLMYAKNRLKNTNTLIYSNMQKYRNIILFELFINRKILFNVYD</sequence>
<evidence type="ECO:0000313" key="6">
    <source>
        <dbReference type="EMBL" id="KKO75767.1"/>
    </source>
</evidence>
<proteinExistence type="inferred from homology"/>
<dbReference type="Proteomes" id="UP000034350">
    <property type="component" value="Unassembled WGS sequence"/>
</dbReference>
<evidence type="ECO:0000256" key="2">
    <source>
        <dbReference type="ARBA" id="ARBA00022670"/>
    </source>
</evidence>
<dbReference type="PROSITE" id="PS50600">
    <property type="entry name" value="ULP_PROTEASE"/>
    <property type="match status" value="1"/>
</dbReference>
<evidence type="ECO:0000313" key="7">
    <source>
        <dbReference type="Proteomes" id="UP000034350"/>
    </source>
</evidence>
<dbReference type="GO" id="GO:0005634">
    <property type="term" value="C:nucleus"/>
    <property type="evidence" value="ECO:0007669"/>
    <property type="project" value="TreeGrafter"/>
</dbReference>
<dbReference type="OrthoDB" id="1939479at2759"/>
<dbReference type="InterPro" id="IPR003653">
    <property type="entry name" value="Peptidase_C48_C"/>
</dbReference>
<keyword evidence="7" id="KW-1185">Reference proteome</keyword>
<evidence type="ECO:0000256" key="4">
    <source>
        <dbReference type="ARBA" id="ARBA00022807"/>
    </source>
</evidence>
<comment type="caution">
    <text evidence="6">The sequence shown here is derived from an EMBL/GenBank/DDBJ whole genome shotgun (WGS) entry which is preliminary data.</text>
</comment>
<protein>
    <submittedName>
        <fullName evidence="6">Ulp1 protease</fullName>
    </submittedName>
</protein>
<dbReference type="SUPFAM" id="SSF54001">
    <property type="entry name" value="Cysteine proteinases"/>
    <property type="match status" value="1"/>
</dbReference>
<dbReference type="Pfam" id="PF02902">
    <property type="entry name" value="Peptidase_C48"/>
    <property type="match status" value="1"/>
</dbReference>
<comment type="similarity">
    <text evidence="1">Belongs to the peptidase C48 family.</text>
</comment>
<name>A0A0F9YT84_9MICR</name>
<dbReference type="GeneID" id="36318786"/>
<dbReference type="InterPro" id="IPR038765">
    <property type="entry name" value="Papain-like_cys_pep_sf"/>
</dbReference>
<dbReference type="VEuPathDB" id="MicrosporidiaDB:G9O61_00g009220"/>
<evidence type="ECO:0000256" key="3">
    <source>
        <dbReference type="ARBA" id="ARBA00022801"/>
    </source>
</evidence>
<dbReference type="GO" id="GO:0016929">
    <property type="term" value="F:deSUMOylase activity"/>
    <property type="evidence" value="ECO:0007669"/>
    <property type="project" value="TreeGrafter"/>
</dbReference>
<evidence type="ECO:0000256" key="1">
    <source>
        <dbReference type="ARBA" id="ARBA00005234"/>
    </source>
</evidence>
<dbReference type="GO" id="GO:0016926">
    <property type="term" value="P:protein desumoylation"/>
    <property type="evidence" value="ECO:0007669"/>
    <property type="project" value="TreeGrafter"/>
</dbReference>
<accession>A0A0F9YT84</accession>
<gene>
    <name evidence="6" type="ORF">AAJ76_120009814</name>
</gene>
<feature type="domain" description="Ubiquitin-like protease family profile" evidence="5">
    <location>
        <begin position="232"/>
        <end position="386"/>
    </location>
</feature>
<keyword evidence="2 6" id="KW-0645">Protease</keyword>